<evidence type="ECO:0000256" key="7">
    <source>
        <dbReference type="ARBA" id="ARBA00023284"/>
    </source>
</evidence>
<accession>A0A1A9ETV5</accession>
<dbReference type="InterPro" id="IPR050183">
    <property type="entry name" value="DsbB"/>
</dbReference>
<reference evidence="9 10" key="2">
    <citation type="journal article" date="2018" name="Int. J. Syst. Evol. Microbiol.">
        <title>Marinobacterium aestuarii sp. nov., a benzene-degrading marine bacterium isolated from estuary sediment.</title>
        <authorList>
            <person name="Bae S.S."/>
            <person name="Jung J."/>
            <person name="Chung D."/>
            <person name="Baek K."/>
        </authorList>
    </citation>
    <scope>NUCLEOTIDE SEQUENCE [LARGE SCALE GENOMIC DNA]</scope>
    <source>
        <strain evidence="9 10">ST58-10</strain>
    </source>
</reference>
<keyword evidence="3 8" id="KW-0812">Transmembrane</keyword>
<dbReference type="Pfam" id="PF02600">
    <property type="entry name" value="DsbB"/>
    <property type="match status" value="1"/>
</dbReference>
<dbReference type="GO" id="GO:0015035">
    <property type="term" value="F:protein-disulfide reductase activity"/>
    <property type="evidence" value="ECO:0007669"/>
    <property type="project" value="InterPro"/>
</dbReference>
<keyword evidence="4" id="KW-0249">Electron transport</keyword>
<feature type="transmembrane region" description="Helical" evidence="8">
    <location>
        <begin position="12"/>
        <end position="34"/>
    </location>
</feature>
<keyword evidence="5 8" id="KW-1133">Transmembrane helix</keyword>
<dbReference type="GO" id="GO:0005886">
    <property type="term" value="C:plasma membrane"/>
    <property type="evidence" value="ECO:0007669"/>
    <property type="project" value="UniProtKB-SubCell"/>
</dbReference>
<feature type="transmembrane region" description="Helical" evidence="8">
    <location>
        <begin position="142"/>
        <end position="162"/>
    </location>
</feature>
<keyword evidence="6 8" id="KW-0472">Membrane</keyword>
<evidence type="ECO:0000313" key="10">
    <source>
        <dbReference type="Proteomes" id="UP000078070"/>
    </source>
</evidence>
<dbReference type="OrthoDB" id="3711263at2"/>
<dbReference type="Gene3D" id="1.20.1550.10">
    <property type="entry name" value="DsbB-like"/>
    <property type="match status" value="1"/>
</dbReference>
<evidence type="ECO:0000313" key="9">
    <source>
        <dbReference type="EMBL" id="ANG61315.1"/>
    </source>
</evidence>
<evidence type="ECO:0000256" key="2">
    <source>
        <dbReference type="ARBA" id="ARBA00022475"/>
    </source>
</evidence>
<reference evidence="10" key="1">
    <citation type="submission" date="2016-05" db="EMBL/GenBank/DDBJ databases">
        <authorList>
            <person name="Baek K."/>
            <person name="Yang S.-J."/>
        </authorList>
    </citation>
    <scope>NUCLEOTIDE SEQUENCE [LARGE SCALE GENOMIC DNA]</scope>
    <source>
        <strain evidence="10">ST58-10</strain>
    </source>
</reference>
<name>A0A1A9ETV5_9GAMM</name>
<keyword evidence="10" id="KW-1185">Reference proteome</keyword>
<dbReference type="PANTHER" id="PTHR36570">
    <property type="entry name" value="DISULFIDE BOND FORMATION PROTEIN B"/>
    <property type="match status" value="1"/>
</dbReference>
<sequence length="171" mass="19293">MLNQLSTLGRSAWYWLAMILIGLTVEGIALYYQYELGYGPCVLCVHIRLWLAGFILACLLGFLGCGWTFTRKLAQLLGFVAMLGMLERSWTTLGVERGWIEGSCSMESGLPAWLTPETWLPEVFEIWEPCGYTPEMPLGFTMAEVLVVFSAFMVLLTGLILISRARRKSFF</sequence>
<feature type="transmembrane region" description="Helical" evidence="8">
    <location>
        <begin position="76"/>
        <end position="93"/>
    </location>
</feature>
<proteinExistence type="predicted"/>
<gene>
    <name evidence="9" type="ORF">A8C75_01770</name>
</gene>
<dbReference type="Proteomes" id="UP000078070">
    <property type="component" value="Chromosome"/>
</dbReference>
<evidence type="ECO:0000256" key="1">
    <source>
        <dbReference type="ARBA" id="ARBA00004651"/>
    </source>
</evidence>
<organism evidence="9 10">
    <name type="scientific">Marinobacterium aestuarii</name>
    <dbReference type="NCBI Taxonomy" id="1821621"/>
    <lineage>
        <taxon>Bacteria</taxon>
        <taxon>Pseudomonadati</taxon>
        <taxon>Pseudomonadota</taxon>
        <taxon>Gammaproteobacteria</taxon>
        <taxon>Oceanospirillales</taxon>
        <taxon>Oceanospirillaceae</taxon>
        <taxon>Marinobacterium</taxon>
    </lineage>
</organism>
<evidence type="ECO:0000256" key="6">
    <source>
        <dbReference type="ARBA" id="ARBA00023136"/>
    </source>
</evidence>
<dbReference type="KEGG" id="mars:A8C75_01770"/>
<dbReference type="AlphaFoldDB" id="A0A1A9ETV5"/>
<comment type="subcellular location">
    <subcellularLocation>
        <location evidence="1">Cell membrane</location>
        <topology evidence="1">Multi-pass membrane protein</topology>
    </subcellularLocation>
</comment>
<dbReference type="RefSeq" id="WP_067377259.1">
    <property type="nucleotide sequence ID" value="NZ_CP015839.1"/>
</dbReference>
<protein>
    <submittedName>
        <fullName evidence="9">Disulfide bond formation protein DsbB</fullName>
    </submittedName>
</protein>
<keyword evidence="2" id="KW-1003">Cell membrane</keyword>
<evidence type="ECO:0000256" key="4">
    <source>
        <dbReference type="ARBA" id="ARBA00022982"/>
    </source>
</evidence>
<evidence type="ECO:0000256" key="8">
    <source>
        <dbReference type="SAM" id="Phobius"/>
    </source>
</evidence>
<dbReference type="STRING" id="1821621.A8C75_01770"/>
<feature type="transmembrane region" description="Helical" evidence="8">
    <location>
        <begin position="49"/>
        <end position="69"/>
    </location>
</feature>
<evidence type="ECO:0000256" key="3">
    <source>
        <dbReference type="ARBA" id="ARBA00022692"/>
    </source>
</evidence>
<evidence type="ECO:0000256" key="5">
    <source>
        <dbReference type="ARBA" id="ARBA00022989"/>
    </source>
</evidence>
<keyword evidence="4" id="KW-0813">Transport</keyword>
<dbReference type="SUPFAM" id="SSF158442">
    <property type="entry name" value="DsbB-like"/>
    <property type="match status" value="1"/>
</dbReference>
<dbReference type="EMBL" id="CP015839">
    <property type="protein sequence ID" value="ANG61315.1"/>
    <property type="molecule type" value="Genomic_DNA"/>
</dbReference>
<dbReference type="PANTHER" id="PTHR36570:SF2">
    <property type="entry name" value="DISULFIDE BOND FORMATION PROTEIN B"/>
    <property type="match status" value="1"/>
</dbReference>
<dbReference type="InterPro" id="IPR003752">
    <property type="entry name" value="DiS_bond_form_DsbB/BdbC"/>
</dbReference>
<dbReference type="InterPro" id="IPR023380">
    <property type="entry name" value="DsbB-like_sf"/>
</dbReference>
<keyword evidence="7" id="KW-0676">Redox-active center</keyword>
<dbReference type="GO" id="GO:0006457">
    <property type="term" value="P:protein folding"/>
    <property type="evidence" value="ECO:0007669"/>
    <property type="project" value="InterPro"/>
</dbReference>